<name>A0A6G0JBI3_LARCR</name>
<dbReference type="AlphaFoldDB" id="A0A6G0JBI3"/>
<feature type="region of interest" description="Disordered" evidence="1">
    <location>
        <begin position="633"/>
        <end position="652"/>
    </location>
</feature>
<proteinExistence type="predicted"/>
<reference evidence="2 3" key="1">
    <citation type="submission" date="2019-07" db="EMBL/GenBank/DDBJ databases">
        <title>Chromosome genome assembly for large yellow croaker.</title>
        <authorList>
            <person name="Xiao S."/>
        </authorList>
    </citation>
    <scope>NUCLEOTIDE SEQUENCE [LARGE SCALE GENOMIC DNA]</scope>
    <source>
        <strain evidence="2">JMULYC20181020</strain>
        <tissue evidence="2">Muscle</tissue>
    </source>
</reference>
<feature type="region of interest" description="Disordered" evidence="1">
    <location>
        <begin position="77"/>
        <end position="130"/>
    </location>
</feature>
<feature type="region of interest" description="Disordered" evidence="1">
    <location>
        <begin position="23"/>
        <end position="48"/>
    </location>
</feature>
<feature type="region of interest" description="Disordered" evidence="1">
    <location>
        <begin position="423"/>
        <end position="467"/>
    </location>
</feature>
<feature type="region of interest" description="Disordered" evidence="1">
    <location>
        <begin position="186"/>
        <end position="285"/>
    </location>
</feature>
<sequence length="688" mass="76843">MLDPDLVVCTSAGLKGSISALIPKVDNKKPPMLPPPLPPKHHQRSPASSQLKPFNIVNTPLNSLACHTSPALGGVKRNSQGMDFVPGEVPDMHNEKMRDEENKQEQDLTESNEKIEENEETSRIESQLDMSKPQQQILVIFTDKNNDGEKGEDRMKGESVNIRLTTPTVGENVSLLAMECSDLIPDVDPDMAPTNRSDTATVSAKPDSTISPQPPPKPHCKSPPNPTVTHPQLNDTMRTGTEEKMERTQDDEQWRGKDLVDKERDEKEGEGKDREKVNGHTQTTQTMTETALQLREMSNVRSSVNQDSPLIQEVLAQVKPIGTDSNTETFKGTEIQMFGQGVQDSEVISKLPSGHLEGTAVVETKLDLCQLQLERLEDTHEVAETLLVGQMKQINRKTNARGKVKQLAKKVIDRLKEGSWEKRRMKQMDGVREDDIKLTQDQRGHSKEGGRTKDEVAEDQPAETETESLGDLMECRIKRRNATSGSPFGSFRACSPVKLVEELLSGDEWSQFLYGDQSSDYDPCPCQTHCEDTGELSVDLQFNSSAELDLPVDVFEGSPAVQEEPIYEDIDRSTDTNPMTPRTKDIYDTVEFIQPVQPANTYLNFSDIKSHRVLDCAVQKYLIKLNKKRKHRTAWKDNRTHTGGHSSSTTSPQQVFPASIFYNIPALGGEEQLSAVKCEGNSLKRRFC</sequence>
<feature type="compositionally biased region" description="Basic and acidic residues" evidence="1">
    <location>
        <begin position="90"/>
        <end position="123"/>
    </location>
</feature>
<feature type="compositionally biased region" description="Acidic residues" evidence="1">
    <location>
        <begin position="456"/>
        <end position="467"/>
    </location>
</feature>
<dbReference type="Proteomes" id="UP000424527">
    <property type="component" value="Unassembled WGS sequence"/>
</dbReference>
<accession>A0A6G0JBI3</accession>
<comment type="caution">
    <text evidence="2">The sequence shown here is derived from an EMBL/GenBank/DDBJ whole genome shotgun (WGS) entry which is preliminary data.</text>
</comment>
<gene>
    <name evidence="2" type="ORF">D5F01_LYC01300</name>
</gene>
<feature type="compositionally biased region" description="Polar residues" evidence="1">
    <location>
        <begin position="227"/>
        <end position="239"/>
    </location>
</feature>
<feature type="compositionally biased region" description="Polar residues" evidence="1">
    <location>
        <begin position="194"/>
        <end position="211"/>
    </location>
</feature>
<organism evidence="2 3">
    <name type="scientific">Larimichthys crocea</name>
    <name type="common">Large yellow croaker</name>
    <name type="synonym">Pseudosciaena crocea</name>
    <dbReference type="NCBI Taxonomy" id="215358"/>
    <lineage>
        <taxon>Eukaryota</taxon>
        <taxon>Metazoa</taxon>
        <taxon>Chordata</taxon>
        <taxon>Craniata</taxon>
        <taxon>Vertebrata</taxon>
        <taxon>Euteleostomi</taxon>
        <taxon>Actinopterygii</taxon>
        <taxon>Neopterygii</taxon>
        <taxon>Teleostei</taxon>
        <taxon>Neoteleostei</taxon>
        <taxon>Acanthomorphata</taxon>
        <taxon>Eupercaria</taxon>
        <taxon>Sciaenidae</taxon>
        <taxon>Larimichthys</taxon>
    </lineage>
</organism>
<feature type="compositionally biased region" description="Pro residues" evidence="1">
    <location>
        <begin position="212"/>
        <end position="226"/>
    </location>
</feature>
<protein>
    <submittedName>
        <fullName evidence="2">Uncharacterized protein</fullName>
    </submittedName>
</protein>
<keyword evidence="3" id="KW-1185">Reference proteome</keyword>
<evidence type="ECO:0000313" key="2">
    <source>
        <dbReference type="EMBL" id="KAE8301139.1"/>
    </source>
</evidence>
<feature type="compositionally biased region" description="Basic and acidic residues" evidence="1">
    <location>
        <begin position="423"/>
        <end position="455"/>
    </location>
</feature>
<evidence type="ECO:0000256" key="1">
    <source>
        <dbReference type="SAM" id="MobiDB-lite"/>
    </source>
</evidence>
<dbReference type="EMBL" id="REGW02000001">
    <property type="protein sequence ID" value="KAE8301139.1"/>
    <property type="molecule type" value="Genomic_DNA"/>
</dbReference>
<feature type="compositionally biased region" description="Basic and acidic residues" evidence="1">
    <location>
        <begin position="240"/>
        <end position="278"/>
    </location>
</feature>
<evidence type="ECO:0000313" key="3">
    <source>
        <dbReference type="Proteomes" id="UP000424527"/>
    </source>
</evidence>
<feature type="compositionally biased region" description="Low complexity" evidence="1">
    <location>
        <begin position="641"/>
        <end position="651"/>
    </location>
</feature>